<feature type="domain" description="TOG" evidence="4">
    <location>
        <begin position="1"/>
        <end position="169"/>
    </location>
</feature>
<dbReference type="GO" id="GO:0008017">
    <property type="term" value="F:microtubule binding"/>
    <property type="evidence" value="ECO:0007669"/>
    <property type="project" value="TreeGrafter"/>
</dbReference>
<dbReference type="PANTHER" id="PTHR21567:SF28">
    <property type="entry name" value="CLIP-ASSOCIATING PROTEIN 1"/>
    <property type="match status" value="1"/>
</dbReference>
<evidence type="ECO:0000256" key="2">
    <source>
        <dbReference type="PROSITE-ProRule" id="PRU00103"/>
    </source>
</evidence>
<dbReference type="SUPFAM" id="SSF48371">
    <property type="entry name" value="ARM repeat"/>
    <property type="match status" value="1"/>
</dbReference>
<sequence length="210" mass="23569">MGASSAFPVIRRPGLWDREDLMYRRYFAAALMLCLFPVVLLGMDILSALVTRLQDRFKAQIGTVLPSLIDRLGDAKDSVREQDQALLLKIMDQAANPQTLTLSKIVPHICNLLGDPNSQVRDAAINSLVEIYRHVGERVRADLSKKGLPQSRLNVIFTKFDEVQKSGTMIQSANGEWGNQSPFLHLQLLGNNAFAVSERILDVSIWFYRS</sequence>
<dbReference type="GO" id="GO:1902903">
    <property type="term" value="P:regulation of supramolecular fiber organization"/>
    <property type="evidence" value="ECO:0007669"/>
    <property type="project" value="UniProtKB-ARBA"/>
</dbReference>
<dbReference type="Gene3D" id="1.25.10.10">
    <property type="entry name" value="Leucine-rich Repeat Variant"/>
    <property type="match status" value="2"/>
</dbReference>
<dbReference type="GO" id="GO:0000776">
    <property type="term" value="C:kinetochore"/>
    <property type="evidence" value="ECO:0007669"/>
    <property type="project" value="UniProtKB-KW"/>
</dbReference>
<keyword evidence="6" id="KW-1185">Reference proteome</keyword>
<dbReference type="EMBL" id="JBBHLL010000162">
    <property type="protein sequence ID" value="KAK7811941.1"/>
    <property type="molecule type" value="Genomic_DNA"/>
</dbReference>
<evidence type="ECO:0000313" key="5">
    <source>
        <dbReference type="EMBL" id="KAK7811941.1"/>
    </source>
</evidence>
<gene>
    <name evidence="5" type="ORF">U0070_006994</name>
</gene>
<dbReference type="AlphaFoldDB" id="A0AAW0IC88"/>
<organism evidence="5 6">
    <name type="scientific">Myodes glareolus</name>
    <name type="common">Bank vole</name>
    <name type="synonym">Clethrionomys glareolus</name>
    <dbReference type="NCBI Taxonomy" id="447135"/>
    <lineage>
        <taxon>Eukaryota</taxon>
        <taxon>Metazoa</taxon>
        <taxon>Chordata</taxon>
        <taxon>Craniata</taxon>
        <taxon>Vertebrata</taxon>
        <taxon>Euteleostomi</taxon>
        <taxon>Mammalia</taxon>
        <taxon>Eutheria</taxon>
        <taxon>Euarchontoglires</taxon>
        <taxon>Glires</taxon>
        <taxon>Rodentia</taxon>
        <taxon>Myomorpha</taxon>
        <taxon>Muroidea</taxon>
        <taxon>Cricetidae</taxon>
        <taxon>Arvicolinae</taxon>
        <taxon>Myodes</taxon>
    </lineage>
</organism>
<evidence type="ECO:0000259" key="4">
    <source>
        <dbReference type="SMART" id="SM01349"/>
    </source>
</evidence>
<dbReference type="InterPro" id="IPR021133">
    <property type="entry name" value="HEAT_type_2"/>
</dbReference>
<dbReference type="GO" id="GO:0045180">
    <property type="term" value="C:basal cortex"/>
    <property type="evidence" value="ECO:0007669"/>
    <property type="project" value="TreeGrafter"/>
</dbReference>
<dbReference type="Proteomes" id="UP001488838">
    <property type="component" value="Unassembled WGS sequence"/>
</dbReference>
<dbReference type="InterPro" id="IPR034085">
    <property type="entry name" value="TOG"/>
</dbReference>
<dbReference type="GO" id="GO:0072686">
    <property type="term" value="C:mitotic spindle"/>
    <property type="evidence" value="ECO:0007669"/>
    <property type="project" value="TreeGrafter"/>
</dbReference>
<name>A0AAW0IC88_MYOGA</name>
<dbReference type="GO" id="GO:0051301">
    <property type="term" value="P:cell division"/>
    <property type="evidence" value="ECO:0007669"/>
    <property type="project" value="UniProtKB-KW"/>
</dbReference>
<comment type="caution">
    <text evidence="5">The sequence shown here is derived from an EMBL/GenBank/DDBJ whole genome shotgun (WGS) entry which is preliminary data.</text>
</comment>
<accession>A0AAW0IC88</accession>
<dbReference type="GO" id="GO:0090307">
    <property type="term" value="P:mitotic spindle assembly"/>
    <property type="evidence" value="ECO:0007669"/>
    <property type="project" value="TreeGrafter"/>
</dbReference>
<feature type="transmembrane region" description="Helical" evidence="3">
    <location>
        <begin position="26"/>
        <end position="50"/>
    </location>
</feature>
<evidence type="ECO:0000256" key="3">
    <source>
        <dbReference type="SAM" id="Phobius"/>
    </source>
</evidence>
<dbReference type="InterPro" id="IPR000357">
    <property type="entry name" value="HEAT"/>
</dbReference>
<dbReference type="GO" id="GO:0005794">
    <property type="term" value="C:Golgi apparatus"/>
    <property type="evidence" value="ECO:0007669"/>
    <property type="project" value="UniProtKB-SubCell"/>
</dbReference>
<dbReference type="GO" id="GO:0031110">
    <property type="term" value="P:regulation of microtubule polymerization or depolymerization"/>
    <property type="evidence" value="ECO:0007669"/>
    <property type="project" value="UniProtKB-ARBA"/>
</dbReference>
<dbReference type="PANTHER" id="PTHR21567">
    <property type="entry name" value="CLASP"/>
    <property type="match status" value="1"/>
</dbReference>
<dbReference type="GO" id="GO:0005881">
    <property type="term" value="C:cytoplasmic microtubule"/>
    <property type="evidence" value="ECO:0007669"/>
    <property type="project" value="TreeGrafter"/>
</dbReference>
<dbReference type="GO" id="GO:0040001">
    <property type="term" value="P:establishment of mitotic spindle localization"/>
    <property type="evidence" value="ECO:0007669"/>
    <property type="project" value="TreeGrafter"/>
</dbReference>
<feature type="repeat" description="HEAT" evidence="2">
    <location>
        <begin position="105"/>
        <end position="143"/>
    </location>
</feature>
<evidence type="ECO:0000256" key="1">
    <source>
        <dbReference type="ARBA" id="ARBA00022737"/>
    </source>
</evidence>
<dbReference type="GO" id="GO:0005815">
    <property type="term" value="C:microtubule organizing center"/>
    <property type="evidence" value="ECO:0007669"/>
    <property type="project" value="TreeGrafter"/>
</dbReference>
<keyword evidence="3" id="KW-0812">Transmembrane</keyword>
<dbReference type="GO" id="GO:0005876">
    <property type="term" value="C:spindle microtubule"/>
    <property type="evidence" value="ECO:0007669"/>
    <property type="project" value="TreeGrafter"/>
</dbReference>
<evidence type="ECO:0000313" key="6">
    <source>
        <dbReference type="Proteomes" id="UP001488838"/>
    </source>
</evidence>
<keyword evidence="3" id="KW-1133">Transmembrane helix</keyword>
<dbReference type="PROSITE" id="PS50077">
    <property type="entry name" value="HEAT_REPEAT"/>
    <property type="match status" value="1"/>
</dbReference>
<keyword evidence="1" id="KW-0677">Repeat</keyword>
<reference evidence="5 6" key="1">
    <citation type="journal article" date="2023" name="bioRxiv">
        <title>Conserved and derived expression patterns and positive selection on dental genes reveal complex evolutionary context of ever-growing rodent molars.</title>
        <authorList>
            <person name="Calamari Z.T."/>
            <person name="Song A."/>
            <person name="Cohen E."/>
            <person name="Akter M."/>
            <person name="Roy R.D."/>
            <person name="Hallikas O."/>
            <person name="Christensen M.M."/>
            <person name="Li P."/>
            <person name="Marangoni P."/>
            <person name="Jernvall J."/>
            <person name="Klein O.D."/>
        </authorList>
    </citation>
    <scope>NUCLEOTIDE SEQUENCE [LARGE SCALE GENOMIC DNA]</scope>
    <source>
        <strain evidence="5">V071</strain>
    </source>
</reference>
<keyword evidence="3" id="KW-0472">Membrane</keyword>
<protein>
    <recommendedName>
        <fullName evidence="4">TOG domain-containing protein</fullName>
    </recommendedName>
</protein>
<dbReference type="SMART" id="SM01349">
    <property type="entry name" value="TOG"/>
    <property type="match status" value="1"/>
</dbReference>
<dbReference type="InterPro" id="IPR016024">
    <property type="entry name" value="ARM-type_fold"/>
</dbReference>
<proteinExistence type="predicted"/>
<dbReference type="Pfam" id="PF02985">
    <property type="entry name" value="HEAT"/>
    <property type="match status" value="1"/>
</dbReference>
<dbReference type="InterPro" id="IPR011989">
    <property type="entry name" value="ARM-like"/>
</dbReference>
<dbReference type="GO" id="GO:0043515">
    <property type="term" value="F:kinetochore binding"/>
    <property type="evidence" value="ECO:0007669"/>
    <property type="project" value="TreeGrafter"/>
</dbReference>